<dbReference type="Proteomes" id="UP001341245">
    <property type="component" value="Unassembled WGS sequence"/>
</dbReference>
<comment type="caution">
    <text evidence="2">The sequence shown here is derived from an EMBL/GenBank/DDBJ whole genome shotgun (WGS) entry which is preliminary data.</text>
</comment>
<feature type="compositionally biased region" description="Basic residues" evidence="1">
    <location>
        <begin position="92"/>
        <end position="107"/>
    </location>
</feature>
<feature type="compositionally biased region" description="Basic and acidic residues" evidence="1">
    <location>
        <begin position="77"/>
        <end position="91"/>
    </location>
</feature>
<evidence type="ECO:0000313" key="3">
    <source>
        <dbReference type="Proteomes" id="UP001341245"/>
    </source>
</evidence>
<keyword evidence="3" id="KW-1185">Reference proteome</keyword>
<organism evidence="2 3">
    <name type="scientific">Aureobasidium pullulans</name>
    <name type="common">Black yeast</name>
    <name type="synonym">Pullularia pullulans</name>
    <dbReference type="NCBI Taxonomy" id="5580"/>
    <lineage>
        <taxon>Eukaryota</taxon>
        <taxon>Fungi</taxon>
        <taxon>Dikarya</taxon>
        <taxon>Ascomycota</taxon>
        <taxon>Pezizomycotina</taxon>
        <taxon>Dothideomycetes</taxon>
        <taxon>Dothideomycetidae</taxon>
        <taxon>Dothideales</taxon>
        <taxon>Saccotheciaceae</taxon>
        <taxon>Aureobasidium</taxon>
    </lineage>
</organism>
<feature type="compositionally biased region" description="Low complexity" evidence="1">
    <location>
        <begin position="117"/>
        <end position="135"/>
    </location>
</feature>
<feature type="region of interest" description="Disordered" evidence="1">
    <location>
        <begin position="73"/>
        <end position="135"/>
    </location>
</feature>
<dbReference type="EMBL" id="JASGXD010000008">
    <property type="protein sequence ID" value="KAK6003832.1"/>
    <property type="molecule type" value="Genomic_DNA"/>
</dbReference>
<proteinExistence type="predicted"/>
<evidence type="ECO:0000313" key="2">
    <source>
        <dbReference type="EMBL" id="KAK6003832.1"/>
    </source>
</evidence>
<evidence type="ECO:0000256" key="1">
    <source>
        <dbReference type="SAM" id="MobiDB-lite"/>
    </source>
</evidence>
<name>A0ABR0TI81_AURPU</name>
<accession>A0ABR0TI81</accession>
<protein>
    <submittedName>
        <fullName evidence="2">Uncharacterized protein</fullName>
    </submittedName>
</protein>
<sequence>MNTSPARMNDYQNKFSMRAKRLTYQSKSSPFGLWNLSVYGDDPLFALCYAPYGESFPPISSRPALEQSTIERTNMAKSDEADILKPWEKGSKSGKRIKKGRGPKARVGRSPATDIASSDISSYSSSNSSFENRSSVSSNATSFATTSTQSSLQISPASRTGWYPNFEVAQYANRPTARILPRPTPCLSHHPDTAQAATVLSRKKTYDRFETEAPAPSAKMYKRE</sequence>
<gene>
    <name evidence="2" type="ORF">QM012_008682</name>
</gene>
<reference evidence="2 3" key="1">
    <citation type="submission" date="2023-11" db="EMBL/GenBank/DDBJ databases">
        <title>Draft genome sequence and annotation of the polyextremotolerant black yeast-like fungus Aureobasidium pullulans NRRL 62042.</title>
        <authorList>
            <person name="Dielentheis-Frenken M.R.E."/>
            <person name="Wibberg D."/>
            <person name="Blank L.M."/>
            <person name="Tiso T."/>
        </authorList>
    </citation>
    <scope>NUCLEOTIDE SEQUENCE [LARGE SCALE GENOMIC DNA]</scope>
    <source>
        <strain evidence="2 3">NRRL 62042</strain>
    </source>
</reference>